<reference evidence="1 2" key="2">
    <citation type="submission" date="2018-11" db="EMBL/GenBank/DDBJ databases">
        <authorList>
            <consortium name="Pathogen Informatics"/>
        </authorList>
    </citation>
    <scope>NUCLEOTIDE SEQUENCE [LARGE SCALE GENOMIC DNA]</scope>
    <source>
        <strain evidence="1 2">NST_G2</strain>
    </source>
</reference>
<dbReference type="EMBL" id="UYSU01000508">
    <property type="protein sequence ID" value="VDL85898.1"/>
    <property type="molecule type" value="Genomic_DNA"/>
</dbReference>
<organism evidence="3">
    <name type="scientific">Schistocephalus solidus</name>
    <name type="common">Tapeworm</name>
    <dbReference type="NCBI Taxonomy" id="70667"/>
    <lineage>
        <taxon>Eukaryota</taxon>
        <taxon>Metazoa</taxon>
        <taxon>Spiralia</taxon>
        <taxon>Lophotrochozoa</taxon>
        <taxon>Platyhelminthes</taxon>
        <taxon>Cestoda</taxon>
        <taxon>Eucestoda</taxon>
        <taxon>Diphyllobothriidea</taxon>
        <taxon>Diphyllobothriidae</taxon>
        <taxon>Schistocephalus</taxon>
    </lineage>
</organism>
<dbReference type="AlphaFoldDB" id="A0A183S8R7"/>
<accession>A0A183S8R7</accession>
<reference evidence="3" key="1">
    <citation type="submission" date="2016-06" db="UniProtKB">
        <authorList>
            <consortium name="WormBaseParasite"/>
        </authorList>
    </citation>
    <scope>IDENTIFICATION</scope>
</reference>
<sequence length="331" mass="36488">MEDVTGQRKRARVIDLREVGVPGEQVMNRKIKMPPGRHAIHFYIRVPEDELHSFTYVSPKDGSMIINHYSIKATAQMNGITESTDRLSFQVLSVNDSKGSVGLVDSNNFVCVISHFASAVCALVCMGDTTTSRGKGLVSSENPVMCFVLSFSLSVSLSLSLPHVGAESDGTDVPSRGIPKKILRRTDGLSFALAQTTDGYYPQYESIEAVVLRRTKFPSTGEEDEEQTVTPTLKLLPQTSPTASSVVSTYRKVTGKSAEVPSKFTQFFESKNWKLASQKPSVWCEDFVCDYYLRLHLDNINEGVGWHFLAHLLQLASDVGCSAGSSEAFWE</sequence>
<name>A0A183S8R7_SCHSO</name>
<keyword evidence="2" id="KW-1185">Reference proteome</keyword>
<proteinExistence type="predicted"/>
<dbReference type="Proteomes" id="UP000275846">
    <property type="component" value="Unassembled WGS sequence"/>
</dbReference>
<evidence type="ECO:0000313" key="2">
    <source>
        <dbReference type="Proteomes" id="UP000275846"/>
    </source>
</evidence>
<dbReference type="OrthoDB" id="10465851at2759"/>
<evidence type="ECO:0000313" key="3">
    <source>
        <dbReference type="WBParaSite" id="SSLN_0000064601-mRNA-1"/>
    </source>
</evidence>
<dbReference type="WBParaSite" id="SSLN_0000064601-mRNA-1">
    <property type="protein sequence ID" value="SSLN_0000064601-mRNA-1"/>
    <property type="gene ID" value="SSLN_0000064601"/>
</dbReference>
<gene>
    <name evidence="1" type="ORF">SSLN_LOCUS616</name>
</gene>
<protein>
    <submittedName>
        <fullName evidence="3">Cadherin domain-containing protein</fullName>
    </submittedName>
</protein>
<evidence type="ECO:0000313" key="1">
    <source>
        <dbReference type="EMBL" id="VDL85898.1"/>
    </source>
</evidence>